<feature type="compositionally biased region" description="Polar residues" evidence="2">
    <location>
        <begin position="662"/>
        <end position="673"/>
    </location>
</feature>
<reference evidence="4" key="1">
    <citation type="journal article" date="2023" name="Science">
        <title>Genome structures resolve the early diversification of teleost fishes.</title>
        <authorList>
            <person name="Parey E."/>
            <person name="Louis A."/>
            <person name="Montfort J."/>
            <person name="Bouchez O."/>
            <person name="Roques C."/>
            <person name="Iampietro C."/>
            <person name="Lluch J."/>
            <person name="Castinel A."/>
            <person name="Donnadieu C."/>
            <person name="Desvignes T."/>
            <person name="Floi Bucao C."/>
            <person name="Jouanno E."/>
            <person name="Wen M."/>
            <person name="Mejri S."/>
            <person name="Dirks R."/>
            <person name="Jansen H."/>
            <person name="Henkel C."/>
            <person name="Chen W.J."/>
            <person name="Zahm M."/>
            <person name="Cabau C."/>
            <person name="Klopp C."/>
            <person name="Thompson A.W."/>
            <person name="Robinson-Rechavi M."/>
            <person name="Braasch I."/>
            <person name="Lecointre G."/>
            <person name="Bobe J."/>
            <person name="Postlethwait J.H."/>
            <person name="Berthelot C."/>
            <person name="Roest Crollius H."/>
            <person name="Guiguen Y."/>
        </authorList>
    </citation>
    <scope>NUCLEOTIDE SEQUENCE</scope>
    <source>
        <strain evidence="4">NC1722</strain>
    </source>
</reference>
<name>A0AAD7WQB5_9TELE</name>
<evidence type="ECO:0000259" key="3">
    <source>
        <dbReference type="Pfam" id="PF12736"/>
    </source>
</evidence>
<dbReference type="InterPro" id="IPR025946">
    <property type="entry name" value="CABIT_dom"/>
</dbReference>
<dbReference type="EMBL" id="JAINUG010000050">
    <property type="protein sequence ID" value="KAJ8405105.1"/>
    <property type="molecule type" value="Genomic_DNA"/>
</dbReference>
<gene>
    <name evidence="4" type="ORF">AAFF_G00330260</name>
</gene>
<protein>
    <recommendedName>
        <fullName evidence="3">CABIT domain-containing protein</fullName>
    </recommendedName>
</protein>
<dbReference type="PANTHER" id="PTHR15215">
    <property type="entry name" value="CABIT DOMAIN-CONTAINING PROTEIN"/>
    <property type="match status" value="1"/>
</dbReference>
<feature type="domain" description="CABIT" evidence="3">
    <location>
        <begin position="255"/>
        <end position="492"/>
    </location>
</feature>
<feature type="region of interest" description="Disordered" evidence="2">
    <location>
        <begin position="616"/>
        <end position="673"/>
    </location>
</feature>
<keyword evidence="5" id="KW-1185">Reference proteome</keyword>
<feature type="compositionally biased region" description="Polar residues" evidence="2">
    <location>
        <begin position="627"/>
        <end position="645"/>
    </location>
</feature>
<comment type="similarity">
    <text evidence="1">Belongs to the themis family.</text>
</comment>
<dbReference type="Pfam" id="PF12736">
    <property type="entry name" value="CABIT"/>
    <property type="match status" value="2"/>
</dbReference>
<proteinExistence type="inferred from homology"/>
<dbReference type="InterPro" id="IPR039671">
    <property type="entry name" value="THEMIS"/>
</dbReference>
<dbReference type="GO" id="GO:0005634">
    <property type="term" value="C:nucleus"/>
    <property type="evidence" value="ECO:0007669"/>
    <property type="project" value="TreeGrafter"/>
</dbReference>
<evidence type="ECO:0000256" key="1">
    <source>
        <dbReference type="ARBA" id="ARBA00006414"/>
    </source>
</evidence>
<evidence type="ECO:0000313" key="4">
    <source>
        <dbReference type="EMBL" id="KAJ8405105.1"/>
    </source>
</evidence>
<dbReference type="AlphaFoldDB" id="A0AAD7WQB5"/>
<dbReference type="GO" id="GO:0005737">
    <property type="term" value="C:cytoplasm"/>
    <property type="evidence" value="ECO:0007669"/>
    <property type="project" value="TreeGrafter"/>
</dbReference>
<dbReference type="Proteomes" id="UP001221898">
    <property type="component" value="Unassembled WGS sequence"/>
</dbReference>
<feature type="region of interest" description="Disordered" evidence="2">
    <location>
        <begin position="554"/>
        <end position="592"/>
    </location>
</feature>
<evidence type="ECO:0000256" key="2">
    <source>
        <dbReference type="SAM" id="MobiDB-lite"/>
    </source>
</evidence>
<dbReference type="GO" id="GO:0050852">
    <property type="term" value="P:T cell receptor signaling pathway"/>
    <property type="evidence" value="ECO:0007669"/>
    <property type="project" value="TreeGrafter"/>
</dbReference>
<organism evidence="4 5">
    <name type="scientific">Aldrovandia affinis</name>
    <dbReference type="NCBI Taxonomy" id="143900"/>
    <lineage>
        <taxon>Eukaryota</taxon>
        <taxon>Metazoa</taxon>
        <taxon>Chordata</taxon>
        <taxon>Craniata</taxon>
        <taxon>Vertebrata</taxon>
        <taxon>Euteleostomi</taxon>
        <taxon>Actinopterygii</taxon>
        <taxon>Neopterygii</taxon>
        <taxon>Teleostei</taxon>
        <taxon>Notacanthiformes</taxon>
        <taxon>Halosauridae</taxon>
        <taxon>Aldrovandia</taxon>
    </lineage>
</organism>
<dbReference type="PANTHER" id="PTHR15215:SF2">
    <property type="entry name" value="PROTEIN THEMIS2"/>
    <property type="match status" value="1"/>
</dbReference>
<feature type="compositionally biased region" description="Polar residues" evidence="2">
    <location>
        <begin position="568"/>
        <end position="592"/>
    </location>
</feature>
<evidence type="ECO:0000313" key="5">
    <source>
        <dbReference type="Proteomes" id="UP001221898"/>
    </source>
</evidence>
<sequence length="673" mass="75303">MDGAGTDTLTLQDYIASVDKSTLPRILQICSGVYFQGSVYEMSGNESTTCEDISTNDTSELPLDYRGGFCVVPEDMPFCSVEEMVYFIPTEPDARDTFSFTCRHDLVLECSRVAAGEAIALLSVERQDGKEDGEGQARCCLIGRKKAAEFLVPLSLRGEFYECDSSHSYSVREIVTSPRLWSRRYRRAKATKCSGPLILRPVYQVQVIMHMRKNIVRFPSSLEVDVMDVTERSQDVVFVTPLTLLEVAAQPPEAFPAVAEILEAPESAGALFRCDWLQSLRPGRLLVLHSAGESALMLASSFKGNKKERRHFLLSLRYAGGFRRRPRDFSSAYELYAASCQAPGSLRVSVASHCESGEDGLVSLSVGDQLEVLRRDQVEVGCRDNKERGQGQEVEVLVCRRTLEVDDKEDEEEEEGWGEEDEEVCLPMYLQGHFVETITDNKRYSLAELGKHFALPLDAKVVRRDPAMESDPLLAFPALRLEEVSATELTVLASLPEKPGRLFELPARWLTMSVSFTANPLPWADSHPPEWHQDTVTEVTDELYFEFRKLACQDAAPPPRPPKRRVSTVKTSNAPPHLGSSSTTPPCHTKSQSLPRLLDKLNLKSLPPLPLMDITGERAPPIPRKPVSQSNSFTQSNMYGKTPMNNKKGARRRNSDHDYEEVSQSTQDSIMFY</sequence>
<feature type="domain" description="CABIT" evidence="3">
    <location>
        <begin position="23"/>
        <end position="235"/>
    </location>
</feature>
<comment type="caution">
    <text evidence="4">The sequence shown here is derived from an EMBL/GenBank/DDBJ whole genome shotgun (WGS) entry which is preliminary data.</text>
</comment>
<accession>A0AAD7WQB5</accession>